<dbReference type="SUPFAM" id="SSF52172">
    <property type="entry name" value="CheY-like"/>
    <property type="match status" value="1"/>
</dbReference>
<organism evidence="1 2">
    <name type="scientific">Novipirellula aureliae</name>
    <dbReference type="NCBI Taxonomy" id="2527966"/>
    <lineage>
        <taxon>Bacteria</taxon>
        <taxon>Pseudomonadati</taxon>
        <taxon>Planctomycetota</taxon>
        <taxon>Planctomycetia</taxon>
        <taxon>Pirellulales</taxon>
        <taxon>Pirellulaceae</taxon>
        <taxon>Novipirellula</taxon>
    </lineage>
</organism>
<dbReference type="InterPro" id="IPR011006">
    <property type="entry name" value="CheY-like_superfamily"/>
</dbReference>
<name>A0A5C6DST1_9BACT</name>
<gene>
    <name evidence="1" type="ORF">Q31b_45880</name>
</gene>
<dbReference type="RefSeq" id="WP_146601741.1">
    <property type="nucleotide sequence ID" value="NZ_SJPY01000007.1"/>
</dbReference>
<dbReference type="OrthoDB" id="254312at2"/>
<sequence>MDRHLPSRPTAHGGCQTLLWIGPRDAKELHEAYDFCERSASQIAYRHSIADAIQRPAMSVDRILFARINRAPFDWRFANTVLSKTDDIRAACLIGSLCDGVPHNERFAISESNRLRLASSSADVNQKLLLIKSHAWNQSLPAWLDGTDVSQPIIATTKKTVAVIAATFAAAEPILDLISDLGHSVVWIRSPESVRVRNIDQVIWDDSLASPATFQTWRHRTESVATQKNTKHAWIASSPRIDQSDSARRAGVDLVLSKPFSCRALSQWLAEKESIREGGSRLQNTLAKRSKVAA</sequence>
<evidence type="ECO:0000313" key="2">
    <source>
        <dbReference type="Proteomes" id="UP000315471"/>
    </source>
</evidence>
<evidence type="ECO:0000313" key="1">
    <source>
        <dbReference type="EMBL" id="TWU37799.1"/>
    </source>
</evidence>
<proteinExistence type="predicted"/>
<reference evidence="1 2" key="1">
    <citation type="submission" date="2019-02" db="EMBL/GenBank/DDBJ databases">
        <title>Deep-cultivation of Planctomycetes and their phenomic and genomic characterization uncovers novel biology.</title>
        <authorList>
            <person name="Wiegand S."/>
            <person name="Jogler M."/>
            <person name="Boedeker C."/>
            <person name="Pinto D."/>
            <person name="Vollmers J."/>
            <person name="Rivas-Marin E."/>
            <person name="Kohn T."/>
            <person name="Peeters S.H."/>
            <person name="Heuer A."/>
            <person name="Rast P."/>
            <person name="Oberbeckmann S."/>
            <person name="Bunk B."/>
            <person name="Jeske O."/>
            <person name="Meyerdierks A."/>
            <person name="Storesund J.E."/>
            <person name="Kallscheuer N."/>
            <person name="Luecker S."/>
            <person name="Lage O.M."/>
            <person name="Pohl T."/>
            <person name="Merkel B.J."/>
            <person name="Hornburger P."/>
            <person name="Mueller R.-W."/>
            <person name="Bruemmer F."/>
            <person name="Labrenz M."/>
            <person name="Spormann A.M."/>
            <person name="Op Den Camp H."/>
            <person name="Overmann J."/>
            <person name="Amann R."/>
            <person name="Jetten M.S.M."/>
            <person name="Mascher T."/>
            <person name="Medema M.H."/>
            <person name="Devos D.P."/>
            <person name="Kaster A.-K."/>
            <person name="Ovreas L."/>
            <person name="Rohde M."/>
            <person name="Galperin M.Y."/>
            <person name="Jogler C."/>
        </authorList>
    </citation>
    <scope>NUCLEOTIDE SEQUENCE [LARGE SCALE GENOMIC DNA]</scope>
    <source>
        <strain evidence="1 2">Q31b</strain>
    </source>
</reference>
<accession>A0A5C6DST1</accession>
<dbReference type="AlphaFoldDB" id="A0A5C6DST1"/>
<protein>
    <submittedName>
        <fullName evidence="1">Uncharacterized protein</fullName>
    </submittedName>
</protein>
<comment type="caution">
    <text evidence="1">The sequence shown here is derived from an EMBL/GenBank/DDBJ whole genome shotgun (WGS) entry which is preliminary data.</text>
</comment>
<keyword evidence="2" id="KW-1185">Reference proteome</keyword>
<dbReference type="EMBL" id="SJPY01000007">
    <property type="protein sequence ID" value="TWU37799.1"/>
    <property type="molecule type" value="Genomic_DNA"/>
</dbReference>
<dbReference type="Proteomes" id="UP000315471">
    <property type="component" value="Unassembled WGS sequence"/>
</dbReference>